<feature type="domain" description="YdhG-like" evidence="1">
    <location>
        <begin position="20"/>
        <end position="104"/>
    </location>
</feature>
<accession>A0ABS9BJU7</accession>
<name>A0ABS9BJU7_9BACT</name>
<reference evidence="2 3" key="1">
    <citation type="submission" date="2022-01" db="EMBL/GenBank/DDBJ databases">
        <title>Flavihumibacter sp. nov., isolated from sediment of a river.</title>
        <authorList>
            <person name="Liu H."/>
        </authorList>
    </citation>
    <scope>NUCLEOTIDE SEQUENCE [LARGE SCALE GENOMIC DNA]</scope>
    <source>
        <strain evidence="2 3">RY-1</strain>
    </source>
</reference>
<dbReference type="Pfam" id="PF08818">
    <property type="entry name" value="DUF1801"/>
    <property type="match status" value="1"/>
</dbReference>
<proteinExistence type="predicted"/>
<evidence type="ECO:0000313" key="3">
    <source>
        <dbReference type="Proteomes" id="UP001200145"/>
    </source>
</evidence>
<dbReference type="Pfam" id="PF13376">
    <property type="entry name" value="OmdA"/>
    <property type="match status" value="1"/>
</dbReference>
<dbReference type="SUPFAM" id="SSF159888">
    <property type="entry name" value="YdhG-like"/>
    <property type="match status" value="1"/>
</dbReference>
<comment type="caution">
    <text evidence="2">The sequence shown here is derived from an EMBL/GenBank/DDBJ whole genome shotgun (WGS) entry which is preliminary data.</text>
</comment>
<evidence type="ECO:0000259" key="1">
    <source>
        <dbReference type="Pfam" id="PF08818"/>
    </source>
</evidence>
<organism evidence="2 3">
    <name type="scientific">Flavihumibacter fluminis</name>
    <dbReference type="NCBI Taxonomy" id="2909236"/>
    <lineage>
        <taxon>Bacteria</taxon>
        <taxon>Pseudomonadati</taxon>
        <taxon>Bacteroidota</taxon>
        <taxon>Chitinophagia</taxon>
        <taxon>Chitinophagales</taxon>
        <taxon>Chitinophagaceae</taxon>
        <taxon>Flavihumibacter</taxon>
    </lineage>
</organism>
<keyword evidence="3" id="KW-1185">Reference proteome</keyword>
<dbReference type="Proteomes" id="UP001200145">
    <property type="component" value="Unassembled WGS sequence"/>
</dbReference>
<evidence type="ECO:0000313" key="2">
    <source>
        <dbReference type="EMBL" id="MCF1715489.1"/>
    </source>
</evidence>
<gene>
    <name evidence="2" type="ORF">L0U88_12705</name>
</gene>
<dbReference type="InterPro" id="IPR014922">
    <property type="entry name" value="YdhG-like"/>
</dbReference>
<dbReference type="RefSeq" id="WP_234866442.1">
    <property type="nucleotide sequence ID" value="NZ_JAKEVY010000003.1"/>
</dbReference>
<protein>
    <submittedName>
        <fullName evidence="2">YdeI/OmpD-associated family protein</fullName>
    </submittedName>
</protein>
<dbReference type="EMBL" id="JAKEVY010000003">
    <property type="protein sequence ID" value="MCF1715489.1"/>
    <property type="molecule type" value="Genomic_DNA"/>
</dbReference>
<dbReference type="Gene3D" id="3.90.1150.200">
    <property type="match status" value="1"/>
</dbReference>
<sequence>MPQLDSRIDEYIAKAQPFAQPILLHLREQIHRTCPDVKETIKWGMPHFEYKNEVLCSFAGFKNHCAFTFWKAALMKDTALLQNAREETSMGHLGPIKSIDDLPVRFTTLLQEAMLLNEQGIKLPRKTTSAQKECMLPPEFEQALRKNHRAWEVFDKFSYSHRKEYIEWITEAKTDATRQKRINQAVEWIADGKNRNWKYK</sequence>